<dbReference type="SUPFAM" id="SSF52058">
    <property type="entry name" value="L domain-like"/>
    <property type="match status" value="1"/>
</dbReference>
<gene>
    <name evidence="5" type="ORF">DYB32_007576</name>
</gene>
<keyword evidence="6" id="KW-1185">Reference proteome</keyword>
<dbReference type="Pfam" id="PF14977">
    <property type="entry name" value="FAM194"/>
    <property type="match status" value="1"/>
</dbReference>
<dbReference type="InterPro" id="IPR001611">
    <property type="entry name" value="Leu-rich_rpt"/>
</dbReference>
<feature type="compositionally biased region" description="Polar residues" evidence="3">
    <location>
        <begin position="209"/>
        <end position="223"/>
    </location>
</feature>
<dbReference type="EMBL" id="QUSY01000428">
    <property type="protein sequence ID" value="RHY29526.1"/>
    <property type="molecule type" value="Genomic_DNA"/>
</dbReference>
<feature type="region of interest" description="Disordered" evidence="3">
    <location>
        <begin position="120"/>
        <end position="151"/>
    </location>
</feature>
<dbReference type="GO" id="GO:0005737">
    <property type="term" value="C:cytoplasm"/>
    <property type="evidence" value="ECO:0007669"/>
    <property type="project" value="TreeGrafter"/>
</dbReference>
<accession>A0A418AVN3</accession>
<protein>
    <recommendedName>
        <fullName evidence="4">FAM194 C-terminal domain-containing protein</fullName>
    </recommendedName>
</protein>
<sequence>ATNLKLLNVNHNMLQSLCGVETLTALCVLKASYNKLSSLEGIGALAQLSELWISHNQLELPELKWLQSLDKLTSLLVDANPCCKEPSYKYTRRGLPPLTMSTRHTSFSIADAISGLPTFGGSSKQPSVASKPKLSSAGRGTKQSTRPLANAKICPPAAAASKATSNADQPSPASTTNALLSTFIDESNHFVPNEDDDDDILDMEQYTRTQAMPSSKSLHACTSSRDDTSPGAGDSSVLPPLLTLQLNPSELVVKYTGSNVAAVAVRVDGSAQCRWPNNSIAVTVDKESNAKDMYRLFGTYKDGKVALSFDGHGVGFINYANGKTMLSTTSGGDGLLMNAHNGAIDRQWFKAGPPWSTDITAKLSDHLGVSFSLRANQEYAIRIFFACNGLRHAVVNGFNDAVVDPTACDAIFGKPKGPVKKKHAKLKHVDLVSAIQKCTAQL</sequence>
<evidence type="ECO:0000259" key="4">
    <source>
        <dbReference type="Pfam" id="PF14977"/>
    </source>
</evidence>
<dbReference type="InterPro" id="IPR032675">
    <property type="entry name" value="LRR_dom_sf"/>
</dbReference>
<comment type="caution">
    <text evidence="5">The sequence shown here is derived from an EMBL/GenBank/DDBJ whole genome shotgun (WGS) entry which is preliminary data.</text>
</comment>
<evidence type="ECO:0000256" key="1">
    <source>
        <dbReference type="ARBA" id="ARBA00022614"/>
    </source>
</evidence>
<organism evidence="5 6">
    <name type="scientific">Aphanomyces invadans</name>
    <dbReference type="NCBI Taxonomy" id="157072"/>
    <lineage>
        <taxon>Eukaryota</taxon>
        <taxon>Sar</taxon>
        <taxon>Stramenopiles</taxon>
        <taxon>Oomycota</taxon>
        <taxon>Saprolegniomycetes</taxon>
        <taxon>Saprolegniales</taxon>
        <taxon>Verrucalvaceae</taxon>
        <taxon>Aphanomyces</taxon>
    </lineage>
</organism>
<dbReference type="PANTHER" id="PTHR15454">
    <property type="entry name" value="NISCHARIN RELATED"/>
    <property type="match status" value="1"/>
</dbReference>
<evidence type="ECO:0000313" key="5">
    <source>
        <dbReference type="EMBL" id="RHY29526.1"/>
    </source>
</evidence>
<feature type="region of interest" description="Disordered" evidence="3">
    <location>
        <begin position="209"/>
        <end position="235"/>
    </location>
</feature>
<feature type="non-terminal residue" evidence="5">
    <location>
        <position position="1"/>
    </location>
</feature>
<evidence type="ECO:0000313" key="6">
    <source>
        <dbReference type="Proteomes" id="UP000285060"/>
    </source>
</evidence>
<evidence type="ECO:0000256" key="3">
    <source>
        <dbReference type="SAM" id="MobiDB-lite"/>
    </source>
</evidence>
<dbReference type="PROSITE" id="PS51450">
    <property type="entry name" value="LRR"/>
    <property type="match status" value="1"/>
</dbReference>
<name>A0A418AVN3_9STRA</name>
<evidence type="ECO:0000256" key="2">
    <source>
        <dbReference type="ARBA" id="ARBA00022737"/>
    </source>
</evidence>
<dbReference type="InterPro" id="IPR029281">
    <property type="entry name" value="FAM194_C"/>
</dbReference>
<dbReference type="Gene3D" id="3.80.10.10">
    <property type="entry name" value="Ribonuclease Inhibitor"/>
    <property type="match status" value="1"/>
</dbReference>
<dbReference type="AlphaFoldDB" id="A0A418AVN3"/>
<keyword evidence="1" id="KW-0433">Leucine-rich repeat</keyword>
<dbReference type="Proteomes" id="UP000285060">
    <property type="component" value="Unassembled WGS sequence"/>
</dbReference>
<keyword evidence="2" id="KW-0677">Repeat</keyword>
<feature type="domain" description="FAM194 C-terminal" evidence="4">
    <location>
        <begin position="255"/>
        <end position="384"/>
    </location>
</feature>
<dbReference type="VEuPathDB" id="FungiDB:H310_01881"/>
<proteinExistence type="predicted"/>
<reference evidence="5 6" key="1">
    <citation type="submission" date="2018-08" db="EMBL/GenBank/DDBJ databases">
        <title>Aphanomyces genome sequencing and annotation.</title>
        <authorList>
            <person name="Minardi D."/>
            <person name="Oidtmann B."/>
            <person name="Van Der Giezen M."/>
            <person name="Studholme D.J."/>
        </authorList>
    </citation>
    <scope>NUCLEOTIDE SEQUENCE [LARGE SCALE GENOMIC DNA]</scope>
    <source>
        <strain evidence="5 6">NJM0002</strain>
    </source>
</reference>
<dbReference type="PANTHER" id="PTHR15454:SF56">
    <property type="entry name" value="PROTEIN PHOSPHATASE 1 REGULATORY SUBUNIT 7-RELATED"/>
    <property type="match status" value="1"/>
</dbReference>